<sequence>MTLGASAAFLAVTAVAAYLQTVTGFAFGLVTMAGVALFGLLPLPEAAVFVGLLTFTNASQMLSTGGWQQVAKRPWIIVVIASLPALALGYFLLEWLADTRVQALKLLLGAVTILASLQLAFPPKGTVPVAGPMKTALVGALSGLMGGLFSTAGPPLVHHFYRQPLPVAVVRETLVAVFGLNALVRLVLVAASGNIPDPAYWPCLLAIPAVMAATAVARKFPPPVSPSLFRQGIFLLLLLSGASLGGPALFSILGVTR</sequence>
<feature type="transmembrane region" description="Helical" evidence="8">
    <location>
        <begin position="75"/>
        <end position="97"/>
    </location>
</feature>
<feature type="transmembrane region" description="Helical" evidence="8">
    <location>
        <begin position="232"/>
        <end position="255"/>
    </location>
</feature>
<dbReference type="Proteomes" id="UP000216361">
    <property type="component" value="Unassembled WGS sequence"/>
</dbReference>
<keyword evidence="5 8" id="KW-0812">Transmembrane</keyword>
<keyword evidence="6 8" id="KW-1133">Transmembrane helix</keyword>
<feature type="transmembrane region" description="Helical" evidence="8">
    <location>
        <begin position="103"/>
        <end position="121"/>
    </location>
</feature>
<evidence type="ECO:0000256" key="5">
    <source>
        <dbReference type="ARBA" id="ARBA00022692"/>
    </source>
</evidence>
<keyword evidence="10" id="KW-1185">Reference proteome</keyword>
<evidence type="ECO:0000313" key="9">
    <source>
        <dbReference type="EMBL" id="OYQ19357.1"/>
    </source>
</evidence>
<dbReference type="AlphaFoldDB" id="A0A255XQS0"/>
<dbReference type="PANTHER" id="PTHR30269:SF37">
    <property type="entry name" value="MEMBRANE TRANSPORTER PROTEIN"/>
    <property type="match status" value="1"/>
</dbReference>
<dbReference type="EMBL" id="NOXS01000031">
    <property type="protein sequence ID" value="OYQ19357.1"/>
    <property type="molecule type" value="Genomic_DNA"/>
</dbReference>
<evidence type="ECO:0000256" key="7">
    <source>
        <dbReference type="ARBA" id="ARBA00023136"/>
    </source>
</evidence>
<dbReference type="GO" id="GO:0005886">
    <property type="term" value="C:plasma membrane"/>
    <property type="evidence" value="ECO:0007669"/>
    <property type="project" value="UniProtKB-SubCell"/>
</dbReference>
<dbReference type="InterPro" id="IPR002781">
    <property type="entry name" value="TM_pro_TauE-like"/>
</dbReference>
<feature type="transmembrane region" description="Helical" evidence="8">
    <location>
        <begin position="199"/>
        <end position="220"/>
    </location>
</feature>
<feature type="transmembrane region" description="Helical" evidence="8">
    <location>
        <begin position="26"/>
        <end position="55"/>
    </location>
</feature>
<reference evidence="9 10" key="1">
    <citation type="submission" date="2017-07" db="EMBL/GenBank/DDBJ databases">
        <title>Elstera cyanobacteriorum sp. nov., a novel bacterium isolated from cyanobacterial aggregates in a eutrophic lake.</title>
        <authorList>
            <person name="Cai H."/>
        </authorList>
    </citation>
    <scope>NUCLEOTIDE SEQUENCE [LARGE SCALE GENOMIC DNA]</scope>
    <source>
        <strain evidence="9 10">TH019</strain>
    </source>
</reference>
<dbReference type="RefSeq" id="WP_094408461.1">
    <property type="nucleotide sequence ID" value="NZ_BMJZ01000004.1"/>
</dbReference>
<dbReference type="OrthoDB" id="7029178at2"/>
<evidence type="ECO:0000256" key="6">
    <source>
        <dbReference type="ARBA" id="ARBA00022989"/>
    </source>
</evidence>
<protein>
    <recommendedName>
        <fullName evidence="8">Probable membrane transporter protein</fullName>
    </recommendedName>
</protein>
<evidence type="ECO:0000256" key="8">
    <source>
        <dbReference type="RuleBase" id="RU363041"/>
    </source>
</evidence>
<dbReference type="PANTHER" id="PTHR30269">
    <property type="entry name" value="TRANSMEMBRANE PROTEIN YFCA"/>
    <property type="match status" value="1"/>
</dbReference>
<dbReference type="Pfam" id="PF01925">
    <property type="entry name" value="TauE"/>
    <property type="match status" value="1"/>
</dbReference>
<name>A0A255XQS0_9PROT</name>
<proteinExistence type="inferred from homology"/>
<evidence type="ECO:0000256" key="1">
    <source>
        <dbReference type="ARBA" id="ARBA00004651"/>
    </source>
</evidence>
<feature type="transmembrane region" description="Helical" evidence="8">
    <location>
        <begin position="133"/>
        <end position="153"/>
    </location>
</feature>
<keyword evidence="7 8" id="KW-0472">Membrane</keyword>
<dbReference type="InterPro" id="IPR052017">
    <property type="entry name" value="TSUP"/>
</dbReference>
<comment type="caution">
    <text evidence="9">The sequence shown here is derived from an EMBL/GenBank/DDBJ whole genome shotgun (WGS) entry which is preliminary data.</text>
</comment>
<evidence type="ECO:0000313" key="10">
    <source>
        <dbReference type="Proteomes" id="UP000216361"/>
    </source>
</evidence>
<accession>A0A255XQS0</accession>
<keyword evidence="4 8" id="KW-1003">Cell membrane</keyword>
<evidence type="ECO:0000256" key="2">
    <source>
        <dbReference type="ARBA" id="ARBA00009142"/>
    </source>
</evidence>
<evidence type="ECO:0000256" key="3">
    <source>
        <dbReference type="ARBA" id="ARBA00022448"/>
    </source>
</evidence>
<comment type="subcellular location">
    <subcellularLocation>
        <location evidence="1 8">Cell membrane</location>
        <topology evidence="1 8">Multi-pass membrane protein</topology>
    </subcellularLocation>
</comment>
<keyword evidence="3" id="KW-0813">Transport</keyword>
<organism evidence="9 10">
    <name type="scientific">Elstera cyanobacteriorum</name>
    <dbReference type="NCBI Taxonomy" id="2022747"/>
    <lineage>
        <taxon>Bacteria</taxon>
        <taxon>Pseudomonadati</taxon>
        <taxon>Pseudomonadota</taxon>
        <taxon>Alphaproteobacteria</taxon>
        <taxon>Rhodospirillales</taxon>
        <taxon>Rhodospirillaceae</taxon>
        <taxon>Elstera</taxon>
    </lineage>
</organism>
<evidence type="ECO:0000256" key="4">
    <source>
        <dbReference type="ARBA" id="ARBA00022475"/>
    </source>
</evidence>
<gene>
    <name evidence="9" type="ORF">CHR90_07975</name>
</gene>
<comment type="similarity">
    <text evidence="2 8">Belongs to the 4-toluene sulfonate uptake permease (TSUP) (TC 2.A.102) family.</text>
</comment>
<feature type="transmembrane region" description="Helical" evidence="8">
    <location>
        <begin position="173"/>
        <end position="192"/>
    </location>
</feature>